<dbReference type="Proteomes" id="UP000199347">
    <property type="component" value="Unassembled WGS sequence"/>
</dbReference>
<feature type="binding site" evidence="5">
    <location>
        <begin position="2"/>
        <end position="7"/>
    </location>
    <ligand>
        <name>ATP</name>
        <dbReference type="ChEBI" id="CHEBI:30616"/>
    </ligand>
</feature>
<evidence type="ECO:0000313" key="8">
    <source>
        <dbReference type="Proteomes" id="UP000199347"/>
    </source>
</evidence>
<dbReference type="InterPro" id="IPR027417">
    <property type="entry name" value="P-loop_NTPase"/>
</dbReference>
<evidence type="ECO:0000313" key="7">
    <source>
        <dbReference type="EMBL" id="SCZ35631.1"/>
    </source>
</evidence>
<evidence type="ECO:0000256" key="2">
    <source>
        <dbReference type="ARBA" id="ARBA00022741"/>
    </source>
</evidence>
<dbReference type="Pfam" id="PF01121">
    <property type="entry name" value="CoaE"/>
    <property type="match status" value="1"/>
</dbReference>
<comment type="similarity">
    <text evidence="1 5">Belongs to the CoaE family.</text>
</comment>
<evidence type="ECO:0000256" key="4">
    <source>
        <dbReference type="ARBA" id="ARBA00022993"/>
    </source>
</evidence>
<dbReference type="EC" id="2.7.1.24" evidence="5 6"/>
<organism evidence="7 8">
    <name type="scientific">Afifella marina DSM 2698</name>
    <dbReference type="NCBI Taxonomy" id="1120955"/>
    <lineage>
        <taxon>Bacteria</taxon>
        <taxon>Pseudomonadati</taxon>
        <taxon>Pseudomonadota</taxon>
        <taxon>Alphaproteobacteria</taxon>
        <taxon>Hyphomicrobiales</taxon>
        <taxon>Afifellaceae</taxon>
        <taxon>Afifella</taxon>
    </lineage>
</organism>
<proteinExistence type="inferred from homology"/>
<dbReference type="UniPathway" id="UPA00241">
    <property type="reaction ID" value="UER00356"/>
</dbReference>
<evidence type="ECO:0000256" key="1">
    <source>
        <dbReference type="ARBA" id="ARBA00009018"/>
    </source>
</evidence>
<dbReference type="GO" id="GO:0005737">
    <property type="term" value="C:cytoplasm"/>
    <property type="evidence" value="ECO:0007669"/>
    <property type="project" value="UniProtKB-SubCell"/>
</dbReference>
<dbReference type="AlphaFoldDB" id="A0A1G5NFT1"/>
<dbReference type="GO" id="GO:0004140">
    <property type="term" value="F:dephospho-CoA kinase activity"/>
    <property type="evidence" value="ECO:0007669"/>
    <property type="project" value="UniProtKB-UniRule"/>
</dbReference>
<evidence type="ECO:0000256" key="6">
    <source>
        <dbReference type="NCBIfam" id="TIGR00152"/>
    </source>
</evidence>
<keyword evidence="3 5" id="KW-0067">ATP-binding</keyword>
<comment type="catalytic activity">
    <reaction evidence="5">
        <text>3'-dephospho-CoA + ATP = ADP + CoA + H(+)</text>
        <dbReference type="Rhea" id="RHEA:18245"/>
        <dbReference type="ChEBI" id="CHEBI:15378"/>
        <dbReference type="ChEBI" id="CHEBI:30616"/>
        <dbReference type="ChEBI" id="CHEBI:57287"/>
        <dbReference type="ChEBI" id="CHEBI:57328"/>
        <dbReference type="ChEBI" id="CHEBI:456216"/>
        <dbReference type="EC" id="2.7.1.24"/>
    </reaction>
</comment>
<evidence type="ECO:0000256" key="3">
    <source>
        <dbReference type="ARBA" id="ARBA00022840"/>
    </source>
</evidence>
<keyword evidence="5" id="KW-0808">Transferase</keyword>
<dbReference type="Gene3D" id="3.40.50.300">
    <property type="entry name" value="P-loop containing nucleotide triphosphate hydrolases"/>
    <property type="match status" value="1"/>
</dbReference>
<gene>
    <name evidence="5" type="primary">coaE</name>
    <name evidence="7" type="ORF">SAMN03080610_01936</name>
</gene>
<keyword evidence="5" id="KW-0963">Cytoplasm</keyword>
<dbReference type="GO" id="GO:0015937">
    <property type="term" value="P:coenzyme A biosynthetic process"/>
    <property type="evidence" value="ECO:0007669"/>
    <property type="project" value="UniProtKB-UniRule"/>
</dbReference>
<dbReference type="HAMAP" id="MF_00376">
    <property type="entry name" value="Dephospho_CoA_kinase"/>
    <property type="match status" value="1"/>
</dbReference>
<keyword evidence="4 5" id="KW-0173">Coenzyme A biosynthesis</keyword>
<accession>A0A1G5NFT1</accession>
<keyword evidence="8" id="KW-1185">Reference proteome</keyword>
<name>A0A1G5NFT1_AFIMA</name>
<sequence>MAMGKSTTAAMFRRRGIAVHDSDRAVHDLYRGAAVEPIEQAFPGVTADGEVDRKKLGAALAGDIDQLARLEKIVHPLVRAKTVEFGEQAARDGAPIVVLDIPLLFETGAEQWMDCVVVVTTSPETQRERVLARRGMTEELFEKLLARQVPDADKRRHAHFIIDTGFGFEAAERDVETILRATSALI</sequence>
<protein>
    <recommendedName>
        <fullName evidence="5 6">Dephospho-CoA kinase</fullName>
        <ecNumber evidence="5 6">2.7.1.24</ecNumber>
    </recommendedName>
    <alternativeName>
        <fullName evidence="5">Dephosphocoenzyme A kinase</fullName>
    </alternativeName>
</protein>
<dbReference type="EMBL" id="FMVW01000003">
    <property type="protein sequence ID" value="SCZ35631.1"/>
    <property type="molecule type" value="Genomic_DNA"/>
</dbReference>
<dbReference type="SUPFAM" id="SSF52540">
    <property type="entry name" value="P-loop containing nucleoside triphosphate hydrolases"/>
    <property type="match status" value="1"/>
</dbReference>
<dbReference type="CDD" id="cd02022">
    <property type="entry name" value="DPCK"/>
    <property type="match status" value="1"/>
</dbReference>
<dbReference type="STRING" id="1120955.SAMN03080610_01936"/>
<dbReference type="InterPro" id="IPR001977">
    <property type="entry name" value="Depp_CoAkinase"/>
</dbReference>
<dbReference type="GO" id="GO:0005524">
    <property type="term" value="F:ATP binding"/>
    <property type="evidence" value="ECO:0007669"/>
    <property type="project" value="UniProtKB-UniRule"/>
</dbReference>
<dbReference type="PROSITE" id="PS51219">
    <property type="entry name" value="DPCK"/>
    <property type="match status" value="1"/>
</dbReference>
<keyword evidence="5 7" id="KW-0418">Kinase</keyword>
<keyword evidence="2 5" id="KW-0547">Nucleotide-binding</keyword>
<evidence type="ECO:0000256" key="5">
    <source>
        <dbReference type="HAMAP-Rule" id="MF_00376"/>
    </source>
</evidence>
<dbReference type="PANTHER" id="PTHR10695">
    <property type="entry name" value="DEPHOSPHO-COA KINASE-RELATED"/>
    <property type="match status" value="1"/>
</dbReference>
<comment type="function">
    <text evidence="5">Catalyzes the phosphorylation of the 3'-hydroxyl group of dephosphocoenzyme A to form coenzyme A.</text>
</comment>
<dbReference type="NCBIfam" id="TIGR00152">
    <property type="entry name" value="dephospho-CoA kinase"/>
    <property type="match status" value="1"/>
</dbReference>
<dbReference type="PANTHER" id="PTHR10695:SF46">
    <property type="entry name" value="BIFUNCTIONAL COENZYME A SYNTHASE-RELATED"/>
    <property type="match status" value="1"/>
</dbReference>
<comment type="subcellular location">
    <subcellularLocation>
        <location evidence="5">Cytoplasm</location>
    </subcellularLocation>
</comment>
<comment type="pathway">
    <text evidence="5">Cofactor biosynthesis; coenzyme A biosynthesis; CoA from (R)-pantothenate: step 5/5.</text>
</comment>
<reference evidence="7 8" key="1">
    <citation type="submission" date="2016-10" db="EMBL/GenBank/DDBJ databases">
        <authorList>
            <person name="de Groot N.N."/>
        </authorList>
    </citation>
    <scope>NUCLEOTIDE SEQUENCE [LARGE SCALE GENOMIC DNA]</scope>
    <source>
        <strain evidence="7 8">DSM 2698</strain>
    </source>
</reference>